<dbReference type="InterPro" id="IPR005625">
    <property type="entry name" value="PepSY-ass_TM"/>
</dbReference>
<feature type="transmembrane region" description="Helical" evidence="1">
    <location>
        <begin position="337"/>
        <end position="359"/>
    </location>
</feature>
<dbReference type="EMBL" id="JAQSIO010000005">
    <property type="protein sequence ID" value="MDD0816011.1"/>
    <property type="molecule type" value="Genomic_DNA"/>
</dbReference>
<keyword evidence="1" id="KW-0472">Membrane</keyword>
<accession>A0ABT5MHD7</accession>
<name>A0ABT5MHD7_9BURK</name>
<keyword evidence="1" id="KW-0812">Transmembrane</keyword>
<feature type="transmembrane region" description="Helical" evidence="1">
    <location>
        <begin position="12"/>
        <end position="36"/>
    </location>
</feature>
<reference evidence="3 4" key="1">
    <citation type="submission" date="2023-02" db="EMBL/GenBank/DDBJ databases">
        <title>Bacterial whole genome sequence for Curvibacter sp. HBC28.</title>
        <authorList>
            <person name="Le V."/>
            <person name="Ko S.-R."/>
            <person name="Ahn C.-Y."/>
            <person name="Oh H.-M."/>
        </authorList>
    </citation>
    <scope>NUCLEOTIDE SEQUENCE [LARGE SCALE GENOMIC DNA]</scope>
    <source>
        <strain evidence="3 4">HBC28</strain>
    </source>
</reference>
<comment type="caution">
    <text evidence="3">The sequence shown here is derived from an EMBL/GenBank/DDBJ whole genome shotgun (WGS) entry which is preliminary data.</text>
</comment>
<proteinExistence type="predicted"/>
<gene>
    <name evidence="3" type="ORF">PSQ39_15345</name>
</gene>
<feature type="transmembrane region" description="Helical" evidence="1">
    <location>
        <begin position="196"/>
        <end position="216"/>
    </location>
</feature>
<dbReference type="InterPro" id="IPR025711">
    <property type="entry name" value="PepSY"/>
</dbReference>
<feature type="transmembrane region" description="Helical" evidence="1">
    <location>
        <begin position="149"/>
        <end position="169"/>
    </location>
</feature>
<dbReference type="Pfam" id="PF03929">
    <property type="entry name" value="PepSY_TM"/>
    <property type="match status" value="1"/>
</dbReference>
<organism evidence="3 4">
    <name type="scientific">Curvibacter microcysteis</name>
    <dbReference type="NCBI Taxonomy" id="3026419"/>
    <lineage>
        <taxon>Bacteria</taxon>
        <taxon>Pseudomonadati</taxon>
        <taxon>Pseudomonadota</taxon>
        <taxon>Betaproteobacteria</taxon>
        <taxon>Burkholderiales</taxon>
        <taxon>Comamonadaceae</taxon>
        <taxon>Curvibacter</taxon>
    </lineage>
</organism>
<evidence type="ECO:0000259" key="2">
    <source>
        <dbReference type="Pfam" id="PF03413"/>
    </source>
</evidence>
<dbReference type="RefSeq" id="WP_273927702.1">
    <property type="nucleotide sequence ID" value="NZ_JAQSIO010000005.1"/>
</dbReference>
<feature type="domain" description="PepSY" evidence="2">
    <location>
        <begin position="248"/>
        <end position="310"/>
    </location>
</feature>
<evidence type="ECO:0000313" key="3">
    <source>
        <dbReference type="EMBL" id="MDD0816011.1"/>
    </source>
</evidence>
<evidence type="ECO:0000313" key="4">
    <source>
        <dbReference type="Proteomes" id="UP001528672"/>
    </source>
</evidence>
<dbReference type="PANTHER" id="PTHR34219">
    <property type="entry name" value="IRON-REGULATED INNER MEMBRANE PROTEIN-RELATED"/>
    <property type="match status" value="1"/>
</dbReference>
<sequence>MARVRILVRQGHLWLGLSVGALLLVLGLTGSVLVFYQEIDRWLHPEIAQPALGPAPGWDSPVWSQALHTLQRQWPERQGLWRFEVSGVPGPLAVRYQEAHSGHHAKRVMVWLSADGQQVLRADTWGDYLMTWIYDLHMALQMGDEGRRWVGWAGLASSVLLLSGLAAWWPQGRWRQAFQYKRGAPPIRSLRDLHKLAGVFSLFFLLLLTLTGWMLAWPNETRSVLTAVWDPVATLSPPSVSPSSAPVIPLEQALQRAHERMPQSRLAWFEVPGGAGGRYMVRVQQPGDPSDRFPHSYVFMDPHSGEVLAQQDRNQFGTSNRILNWLHPLHDGSAGGLGGRLLVCGLGFIPALLWLTGLWRWRLVRRANARGAARRPDQRPRPR</sequence>
<keyword evidence="4" id="KW-1185">Reference proteome</keyword>
<dbReference type="Proteomes" id="UP001528672">
    <property type="component" value="Unassembled WGS sequence"/>
</dbReference>
<dbReference type="Pfam" id="PF03413">
    <property type="entry name" value="PepSY"/>
    <property type="match status" value="1"/>
</dbReference>
<protein>
    <submittedName>
        <fullName evidence="3">PepSY domain-containing protein</fullName>
    </submittedName>
</protein>
<keyword evidence="1" id="KW-1133">Transmembrane helix</keyword>
<evidence type="ECO:0000256" key="1">
    <source>
        <dbReference type="SAM" id="Phobius"/>
    </source>
</evidence>